<proteinExistence type="predicted"/>
<accession>A0A843WC55</accession>
<name>A0A843WC55_COLES</name>
<keyword evidence="3" id="KW-1185">Reference proteome</keyword>
<evidence type="ECO:0000313" key="2">
    <source>
        <dbReference type="EMBL" id="MQM02325.1"/>
    </source>
</evidence>
<dbReference type="OrthoDB" id="1711136at2759"/>
<dbReference type="Proteomes" id="UP000652761">
    <property type="component" value="Unassembled WGS sequence"/>
</dbReference>
<reference evidence="2" key="1">
    <citation type="submission" date="2017-07" db="EMBL/GenBank/DDBJ databases">
        <title>Taro Niue Genome Assembly and Annotation.</title>
        <authorList>
            <person name="Atibalentja N."/>
            <person name="Keating K."/>
            <person name="Fields C.J."/>
        </authorList>
    </citation>
    <scope>NUCLEOTIDE SEQUENCE</scope>
    <source>
        <strain evidence="2">Niue_2</strain>
        <tissue evidence="2">Leaf</tissue>
    </source>
</reference>
<comment type="caution">
    <text evidence="2">The sequence shown here is derived from an EMBL/GenBank/DDBJ whole genome shotgun (WGS) entry which is preliminary data.</text>
</comment>
<sequence length="186" mass="20737">MARCAASQSPSRRAPLARPCRDQGACRDLEDGAKGPGGLGLTMYKLDRPSKRRKTRKVQEEEGERLQFCMLLGWWSIDEGSKEEQARLFQAGAIGYGDCKQLLVSKLKSPNTVNKNMKDFKMKRFYVESALKEKFAWSCFLAGIALSARLVPRSVRSAPSAGSQLRSACPYTMVSFPQIPGFHFHA</sequence>
<dbReference type="EMBL" id="NMUH01002837">
    <property type="protein sequence ID" value="MQM02325.1"/>
    <property type="molecule type" value="Genomic_DNA"/>
</dbReference>
<dbReference type="AlphaFoldDB" id="A0A843WC55"/>
<gene>
    <name evidence="2" type="ORF">Taro_035090</name>
</gene>
<organism evidence="2 3">
    <name type="scientific">Colocasia esculenta</name>
    <name type="common">Wild taro</name>
    <name type="synonym">Arum esculentum</name>
    <dbReference type="NCBI Taxonomy" id="4460"/>
    <lineage>
        <taxon>Eukaryota</taxon>
        <taxon>Viridiplantae</taxon>
        <taxon>Streptophyta</taxon>
        <taxon>Embryophyta</taxon>
        <taxon>Tracheophyta</taxon>
        <taxon>Spermatophyta</taxon>
        <taxon>Magnoliopsida</taxon>
        <taxon>Liliopsida</taxon>
        <taxon>Araceae</taxon>
        <taxon>Aroideae</taxon>
        <taxon>Colocasieae</taxon>
        <taxon>Colocasia</taxon>
    </lineage>
</organism>
<feature type="compositionally biased region" description="Polar residues" evidence="1">
    <location>
        <begin position="1"/>
        <end position="11"/>
    </location>
</feature>
<evidence type="ECO:0000313" key="3">
    <source>
        <dbReference type="Proteomes" id="UP000652761"/>
    </source>
</evidence>
<protein>
    <submittedName>
        <fullName evidence="2">Uncharacterized protein</fullName>
    </submittedName>
</protein>
<evidence type="ECO:0000256" key="1">
    <source>
        <dbReference type="SAM" id="MobiDB-lite"/>
    </source>
</evidence>
<feature type="region of interest" description="Disordered" evidence="1">
    <location>
        <begin position="1"/>
        <end position="21"/>
    </location>
</feature>